<evidence type="ECO:0000313" key="2">
    <source>
        <dbReference type="Proteomes" id="UP000681027"/>
    </source>
</evidence>
<dbReference type="Proteomes" id="UP000681027">
    <property type="component" value="Unassembled WGS sequence"/>
</dbReference>
<protein>
    <recommendedName>
        <fullName evidence="3">YojE</fullName>
    </recommendedName>
</protein>
<sequence length="93" mass="11156">MENVINYEYLIQEYRSLWKNRLLSTDLDAKNSLIDAIRRELKDENTHPRVRKTSIEKYYLATKRIMESNFSEGSKISLIQLHIEQMKDIYKSS</sequence>
<name>A0ABS5NTK0_9BACI</name>
<proteinExistence type="predicted"/>
<keyword evidence="2" id="KW-1185">Reference proteome</keyword>
<gene>
    <name evidence="1" type="ORF">KHA94_11875</name>
</gene>
<organism evidence="1 2">
    <name type="scientific">Cytobacillus citreus</name>
    <dbReference type="NCBI Taxonomy" id="2833586"/>
    <lineage>
        <taxon>Bacteria</taxon>
        <taxon>Bacillati</taxon>
        <taxon>Bacillota</taxon>
        <taxon>Bacilli</taxon>
        <taxon>Bacillales</taxon>
        <taxon>Bacillaceae</taxon>
        <taxon>Cytobacillus</taxon>
    </lineage>
</organism>
<reference evidence="1 2" key="1">
    <citation type="submission" date="2021-05" db="EMBL/GenBank/DDBJ databases">
        <title>Novel Bacillus species.</title>
        <authorList>
            <person name="Liu G."/>
        </authorList>
    </citation>
    <scope>NUCLEOTIDE SEQUENCE [LARGE SCALE GENOMIC DNA]</scope>
    <source>
        <strain evidence="1 2">FJAT-49705</strain>
    </source>
</reference>
<evidence type="ECO:0008006" key="3">
    <source>
        <dbReference type="Google" id="ProtNLM"/>
    </source>
</evidence>
<comment type="caution">
    <text evidence="1">The sequence shown here is derived from an EMBL/GenBank/DDBJ whole genome shotgun (WGS) entry which is preliminary data.</text>
</comment>
<dbReference type="EMBL" id="JAGYPM010000003">
    <property type="protein sequence ID" value="MBS4190881.1"/>
    <property type="molecule type" value="Genomic_DNA"/>
</dbReference>
<accession>A0ABS5NTK0</accession>
<evidence type="ECO:0000313" key="1">
    <source>
        <dbReference type="EMBL" id="MBS4190881.1"/>
    </source>
</evidence>
<dbReference type="RefSeq" id="WP_213102362.1">
    <property type="nucleotide sequence ID" value="NZ_JAGYPM010000003.1"/>
</dbReference>